<dbReference type="AlphaFoldDB" id="A0A3R9KK29"/>
<dbReference type="EMBL" id="RJPW01000006">
    <property type="protein sequence ID" value="RSJ92900.1"/>
    <property type="molecule type" value="Genomic_DNA"/>
</dbReference>
<dbReference type="RefSeq" id="WP_049486648.1">
    <property type="nucleotide sequence ID" value="NZ_CP067992.1"/>
</dbReference>
<evidence type="ECO:0000313" key="3">
    <source>
        <dbReference type="Proteomes" id="UP000271520"/>
    </source>
</evidence>
<evidence type="ECO:0000313" key="1">
    <source>
        <dbReference type="EMBL" id="RSI86199.1"/>
    </source>
</evidence>
<dbReference type="InterPro" id="IPR011060">
    <property type="entry name" value="RibuloseP-bd_barrel"/>
</dbReference>
<proteinExistence type="predicted"/>
<evidence type="ECO:0008006" key="5">
    <source>
        <dbReference type="Google" id="ProtNLM"/>
    </source>
</evidence>
<dbReference type="Proteomes" id="UP000271520">
    <property type="component" value="Unassembled WGS sequence"/>
</dbReference>
<accession>A0A3R9KK29</accession>
<organism evidence="1 4">
    <name type="scientific">Streptococcus mitis</name>
    <dbReference type="NCBI Taxonomy" id="28037"/>
    <lineage>
        <taxon>Bacteria</taxon>
        <taxon>Bacillati</taxon>
        <taxon>Bacillota</taxon>
        <taxon>Bacilli</taxon>
        <taxon>Lactobacillales</taxon>
        <taxon>Streptococcaceae</taxon>
        <taxon>Streptococcus</taxon>
        <taxon>Streptococcus mitis group</taxon>
    </lineage>
</organism>
<comment type="caution">
    <text evidence="1">The sequence shown here is derived from an EMBL/GenBank/DDBJ whole genome shotgun (WGS) entry which is preliminary data.</text>
</comment>
<dbReference type="EMBL" id="RJNW01000004">
    <property type="protein sequence ID" value="RSI86199.1"/>
    <property type="molecule type" value="Genomic_DNA"/>
</dbReference>
<evidence type="ECO:0000313" key="2">
    <source>
        <dbReference type="EMBL" id="RSJ92900.1"/>
    </source>
</evidence>
<evidence type="ECO:0000313" key="4">
    <source>
        <dbReference type="Proteomes" id="UP000278063"/>
    </source>
</evidence>
<protein>
    <recommendedName>
        <fullName evidence="5">4-hydroxythreonine-4-phosphate dehydrogenase</fullName>
    </recommendedName>
</protein>
<sequence length="221" mass="25278">MNSPKLIVMLTHNDHTIENAREIFESCKNTKAEFWGFKEKPLPISEMKSLFSEMKSYGKTTFLEVVEYDEENGLQGARIAKECGCDVLMGTVYFDSINEFCKENNIKYMPFVGEIKERPSILEGTIENMISQAKEYLKKGVYGFDLLGYRYTGDPLELNNAFTQAIQAPVCLAGSIDCYERLNEVIDTNPWAFTIGSAFFEKKFGTEIHEQINNVCNYIEK</sequence>
<dbReference type="Proteomes" id="UP000278063">
    <property type="component" value="Unassembled WGS sequence"/>
</dbReference>
<reference evidence="3 4" key="1">
    <citation type="submission" date="2018-11" db="EMBL/GenBank/DDBJ databases">
        <title>Species Designations Belie Phenotypic and Genotypic Heterogeneity in Oral Streptococci.</title>
        <authorList>
            <person name="Velsko I."/>
        </authorList>
    </citation>
    <scope>NUCLEOTIDE SEQUENCE [LARGE SCALE GENOMIC DNA]</scope>
    <source>
        <strain evidence="2 3">BCC22</strain>
        <strain evidence="1 4">KLC01</strain>
    </source>
</reference>
<name>A0A3R9KK29_STRMT</name>
<gene>
    <name evidence="2" type="ORF">D8788_04955</name>
    <name evidence="1" type="ORF">D8849_06860</name>
</gene>
<dbReference type="SUPFAM" id="SSF51366">
    <property type="entry name" value="Ribulose-phoshate binding barrel"/>
    <property type="match status" value="1"/>
</dbReference>